<accession>A0A0M6ZVQ4</accession>
<keyword evidence="2" id="KW-0238">DNA-binding</keyword>
<dbReference type="GO" id="GO:0003700">
    <property type="term" value="F:DNA-binding transcription factor activity"/>
    <property type="evidence" value="ECO:0007669"/>
    <property type="project" value="TreeGrafter"/>
</dbReference>
<dbReference type="InterPro" id="IPR025997">
    <property type="entry name" value="SBP_2_dom"/>
</dbReference>
<dbReference type="InterPro" id="IPR000843">
    <property type="entry name" value="HTH_LacI"/>
</dbReference>
<keyword evidence="6" id="KW-1185">Reference proteome</keyword>
<dbReference type="AlphaFoldDB" id="A0A0M6ZVQ4"/>
<dbReference type="Gene3D" id="3.40.50.2300">
    <property type="match status" value="2"/>
</dbReference>
<dbReference type="Proteomes" id="UP000049983">
    <property type="component" value="Unassembled WGS sequence"/>
</dbReference>
<reference evidence="6" key="1">
    <citation type="submission" date="2015-07" db="EMBL/GenBank/DDBJ databases">
        <authorList>
            <person name="Rodrigo-Torres Lidia"/>
            <person name="Arahal R.David."/>
        </authorList>
    </citation>
    <scope>NUCLEOTIDE SEQUENCE [LARGE SCALE GENOMIC DNA]</scope>
    <source>
        <strain evidence="6">CECT 5096</strain>
    </source>
</reference>
<evidence type="ECO:0000313" key="5">
    <source>
        <dbReference type="EMBL" id="CTQ74199.1"/>
    </source>
</evidence>
<evidence type="ECO:0000256" key="2">
    <source>
        <dbReference type="ARBA" id="ARBA00023125"/>
    </source>
</evidence>
<dbReference type="PROSITE" id="PS50932">
    <property type="entry name" value="HTH_LACI_2"/>
    <property type="match status" value="1"/>
</dbReference>
<dbReference type="InterPro" id="IPR010982">
    <property type="entry name" value="Lambda_DNA-bd_dom_sf"/>
</dbReference>
<protein>
    <submittedName>
        <fullName evidence="5">Trehalose repressor</fullName>
    </submittedName>
</protein>
<dbReference type="STRING" id="311410.LA5095_00812"/>
<dbReference type="Gene3D" id="1.10.260.40">
    <property type="entry name" value="lambda repressor-like DNA-binding domains"/>
    <property type="match status" value="1"/>
</dbReference>
<dbReference type="PANTHER" id="PTHR30146:SF152">
    <property type="entry name" value="TRANSCRIPTIONAL REGULATORY PROTEIN"/>
    <property type="match status" value="1"/>
</dbReference>
<feature type="domain" description="HTH lacI-type" evidence="4">
    <location>
        <begin position="8"/>
        <end position="46"/>
    </location>
</feature>
<dbReference type="Pfam" id="PF00356">
    <property type="entry name" value="LacI"/>
    <property type="match status" value="1"/>
</dbReference>
<evidence type="ECO:0000259" key="4">
    <source>
        <dbReference type="PROSITE" id="PS50932"/>
    </source>
</evidence>
<dbReference type="SMART" id="SM00354">
    <property type="entry name" value="HTH_LACI"/>
    <property type="match status" value="1"/>
</dbReference>
<dbReference type="Pfam" id="PF13407">
    <property type="entry name" value="Peripla_BP_4"/>
    <property type="match status" value="1"/>
</dbReference>
<dbReference type="SUPFAM" id="SSF47413">
    <property type="entry name" value="lambda repressor-like DNA-binding domains"/>
    <property type="match status" value="1"/>
</dbReference>
<evidence type="ECO:0000313" key="6">
    <source>
        <dbReference type="Proteomes" id="UP000049983"/>
    </source>
</evidence>
<dbReference type="CDD" id="cd01392">
    <property type="entry name" value="HTH_LacI"/>
    <property type="match status" value="1"/>
</dbReference>
<dbReference type="SUPFAM" id="SSF53822">
    <property type="entry name" value="Periplasmic binding protein-like I"/>
    <property type="match status" value="1"/>
</dbReference>
<name>A0A0M6ZVQ4_9HYPH</name>
<dbReference type="GeneID" id="97671274"/>
<dbReference type="PANTHER" id="PTHR30146">
    <property type="entry name" value="LACI-RELATED TRANSCRIPTIONAL REPRESSOR"/>
    <property type="match status" value="1"/>
</dbReference>
<dbReference type="GO" id="GO:0000976">
    <property type="term" value="F:transcription cis-regulatory region binding"/>
    <property type="evidence" value="ECO:0007669"/>
    <property type="project" value="TreeGrafter"/>
</dbReference>
<keyword evidence="1" id="KW-0805">Transcription regulation</keyword>
<dbReference type="InterPro" id="IPR028082">
    <property type="entry name" value="Peripla_BP_I"/>
</dbReference>
<organism evidence="5 6">
    <name type="scientific">Roseibium album</name>
    <dbReference type="NCBI Taxonomy" id="311410"/>
    <lineage>
        <taxon>Bacteria</taxon>
        <taxon>Pseudomonadati</taxon>
        <taxon>Pseudomonadota</taxon>
        <taxon>Alphaproteobacteria</taxon>
        <taxon>Hyphomicrobiales</taxon>
        <taxon>Stappiaceae</taxon>
        <taxon>Roseibium</taxon>
    </lineage>
</organism>
<gene>
    <name evidence="5" type="ORF">LA5096_03952</name>
</gene>
<dbReference type="EMBL" id="CXWC01000011">
    <property type="protein sequence ID" value="CTQ74199.1"/>
    <property type="molecule type" value="Genomic_DNA"/>
</dbReference>
<sequence>MTHRFPVKEIALQSGLSTATVDRVLNNRAHVSPQTRRRVEDAIEELARQETQLSAKGRRFFIDIVVEAPSRFSREIQRASEAVLPLFRPAALRPRFTFAETMTENDCVTVLDRIRKRGSQGVCLKARDTERVRAAIDRLTAKNIPVVTVFTDIPDARRLAYAGLDNIKAGQTAAYLMLKLLKPTDTCVLTTLSQHAFQGEEDRFHAFRLELHRLRPDIELIDASGGGGLNPSTAQEVSAKLSWPAKIAGVYSMGGGNFAILNALKASGHTPDFFIAHDLDEDNLELLRKDVLTLVLHHDLRDDMRMAFRHILAFHGVGEPLNQTESDIQIVTPMNIPAGF</sequence>
<dbReference type="OrthoDB" id="9805774at2"/>
<evidence type="ECO:0000256" key="3">
    <source>
        <dbReference type="ARBA" id="ARBA00023163"/>
    </source>
</evidence>
<keyword evidence="3" id="KW-0804">Transcription</keyword>
<evidence type="ECO:0000256" key="1">
    <source>
        <dbReference type="ARBA" id="ARBA00023015"/>
    </source>
</evidence>
<proteinExistence type="predicted"/>
<dbReference type="RefSeq" id="WP_055112133.1">
    <property type="nucleotide sequence ID" value="NZ_CANKXR010000005.1"/>
</dbReference>
<dbReference type="CDD" id="cd06307">
    <property type="entry name" value="PBP1_sugar_binding"/>
    <property type="match status" value="1"/>
</dbReference>